<protein>
    <submittedName>
        <fullName evidence="1">Uncharacterized protein</fullName>
    </submittedName>
</protein>
<sequence length="277" mass="31001">MDSSPHIHQVDIGPQHAVINSQSACVRYVRQYRAARVPRFSGSKEVVYDALIMYRIMPRQILHPDDNALACGVQFAKAQGVGWLFAAAVCLDSASNISDELDAAVLAERRCLKRVVPASSTRIAAAVRFPDKQAQPANWGLCTGAYWDPSSGTGAWIQRRRRRAISLRRQRRKRLRAREKLELERTRSVLIVRLMIYQPQICEPVRLTDASEMGQWQKAHPSLLVGTGESETQGRTVDPVKIAARLRPTQTAKQGIGKLQKQMVPLVAPYITAQLLE</sequence>
<keyword evidence="2" id="KW-1185">Reference proteome</keyword>
<proteinExistence type="predicted"/>
<dbReference type="AlphaFoldDB" id="A0A9P4PQ33"/>
<name>A0A9P4PQ33_9PLEO</name>
<comment type="caution">
    <text evidence="1">The sequence shown here is derived from an EMBL/GenBank/DDBJ whole genome shotgun (WGS) entry which is preliminary data.</text>
</comment>
<dbReference type="EMBL" id="MU001495">
    <property type="protein sequence ID" value="KAF2448306.1"/>
    <property type="molecule type" value="Genomic_DNA"/>
</dbReference>
<accession>A0A9P4PQ33</accession>
<reference evidence="1" key="1">
    <citation type="journal article" date="2020" name="Stud. Mycol.">
        <title>101 Dothideomycetes genomes: a test case for predicting lifestyles and emergence of pathogens.</title>
        <authorList>
            <person name="Haridas S."/>
            <person name="Albert R."/>
            <person name="Binder M."/>
            <person name="Bloem J."/>
            <person name="Labutti K."/>
            <person name="Salamov A."/>
            <person name="Andreopoulos B."/>
            <person name="Baker S."/>
            <person name="Barry K."/>
            <person name="Bills G."/>
            <person name="Bluhm B."/>
            <person name="Cannon C."/>
            <person name="Castanera R."/>
            <person name="Culley D."/>
            <person name="Daum C."/>
            <person name="Ezra D."/>
            <person name="Gonzalez J."/>
            <person name="Henrissat B."/>
            <person name="Kuo A."/>
            <person name="Liang C."/>
            <person name="Lipzen A."/>
            <person name="Lutzoni F."/>
            <person name="Magnuson J."/>
            <person name="Mondo S."/>
            <person name="Nolan M."/>
            <person name="Ohm R."/>
            <person name="Pangilinan J."/>
            <person name="Park H.-J."/>
            <person name="Ramirez L."/>
            <person name="Alfaro M."/>
            <person name="Sun H."/>
            <person name="Tritt A."/>
            <person name="Yoshinaga Y."/>
            <person name="Zwiers L.-H."/>
            <person name="Turgeon B."/>
            <person name="Goodwin S."/>
            <person name="Spatafora J."/>
            <person name="Crous P."/>
            <person name="Grigoriev I."/>
        </authorList>
    </citation>
    <scope>NUCLEOTIDE SEQUENCE</scope>
    <source>
        <strain evidence="1">CBS 690.94</strain>
    </source>
</reference>
<evidence type="ECO:0000313" key="2">
    <source>
        <dbReference type="Proteomes" id="UP000799764"/>
    </source>
</evidence>
<dbReference type="Proteomes" id="UP000799764">
    <property type="component" value="Unassembled WGS sequence"/>
</dbReference>
<organism evidence="1 2">
    <name type="scientific">Karstenula rhodostoma CBS 690.94</name>
    <dbReference type="NCBI Taxonomy" id="1392251"/>
    <lineage>
        <taxon>Eukaryota</taxon>
        <taxon>Fungi</taxon>
        <taxon>Dikarya</taxon>
        <taxon>Ascomycota</taxon>
        <taxon>Pezizomycotina</taxon>
        <taxon>Dothideomycetes</taxon>
        <taxon>Pleosporomycetidae</taxon>
        <taxon>Pleosporales</taxon>
        <taxon>Massarineae</taxon>
        <taxon>Didymosphaeriaceae</taxon>
        <taxon>Karstenula</taxon>
    </lineage>
</organism>
<gene>
    <name evidence="1" type="ORF">P171DRAFT_481381</name>
</gene>
<evidence type="ECO:0000313" key="1">
    <source>
        <dbReference type="EMBL" id="KAF2448306.1"/>
    </source>
</evidence>